<accession>A0ABU3AE06</accession>
<gene>
    <name evidence="3" type="ORF">RM706_15400</name>
</gene>
<dbReference type="RefSeq" id="WP_311353163.1">
    <property type="nucleotide sequence ID" value="NZ_JAVRHR010000004.1"/>
</dbReference>
<feature type="domain" description="DUF4174" evidence="2">
    <location>
        <begin position="21"/>
        <end position="65"/>
    </location>
</feature>
<name>A0ABU3AE06_9FLAO</name>
<proteinExistence type="predicted"/>
<comment type="caution">
    <text evidence="3">The sequence shown here is derived from an EMBL/GenBank/DDBJ whole genome shotgun (WGS) entry which is preliminary data.</text>
</comment>
<protein>
    <submittedName>
        <fullName evidence="3">DUF4174 domain-containing protein</fullName>
    </submittedName>
</protein>
<evidence type="ECO:0000256" key="1">
    <source>
        <dbReference type="ARBA" id="ARBA00022729"/>
    </source>
</evidence>
<sequence>MKILVLICCILICQNSPAQELKKYQWKNRLIVLIGNQNHPKLKNQEALLNKNEEGLKERDILIIRTNDRLLEPFKLKKNFTGLLLIGKDGGIKLKQSFIVQPDELFALIDGMPMRRAEISRKKG</sequence>
<reference evidence="3 4" key="1">
    <citation type="submission" date="2023-09" db="EMBL/GenBank/DDBJ databases">
        <authorList>
            <person name="Rey-Velasco X."/>
        </authorList>
    </citation>
    <scope>NUCLEOTIDE SEQUENCE [LARGE SCALE GENOMIC DNA]</scope>
    <source>
        <strain evidence="3 4">F388</strain>
    </source>
</reference>
<keyword evidence="4" id="KW-1185">Reference proteome</keyword>
<feature type="domain" description="DUF4174" evidence="2">
    <location>
        <begin position="69"/>
        <end position="118"/>
    </location>
</feature>
<dbReference type="InterPro" id="IPR025232">
    <property type="entry name" value="DUF4174"/>
</dbReference>
<evidence type="ECO:0000313" key="3">
    <source>
        <dbReference type="EMBL" id="MDT0608427.1"/>
    </source>
</evidence>
<dbReference type="Proteomes" id="UP001255246">
    <property type="component" value="Unassembled WGS sequence"/>
</dbReference>
<evidence type="ECO:0000313" key="4">
    <source>
        <dbReference type="Proteomes" id="UP001255246"/>
    </source>
</evidence>
<evidence type="ECO:0000259" key="2">
    <source>
        <dbReference type="Pfam" id="PF13778"/>
    </source>
</evidence>
<dbReference type="EMBL" id="JAVRHR010000004">
    <property type="protein sequence ID" value="MDT0608427.1"/>
    <property type="molecule type" value="Genomic_DNA"/>
</dbReference>
<organism evidence="3 4">
    <name type="scientific">Croceitalea rosinachiae</name>
    <dbReference type="NCBI Taxonomy" id="3075596"/>
    <lineage>
        <taxon>Bacteria</taxon>
        <taxon>Pseudomonadati</taxon>
        <taxon>Bacteroidota</taxon>
        <taxon>Flavobacteriia</taxon>
        <taxon>Flavobacteriales</taxon>
        <taxon>Flavobacteriaceae</taxon>
        <taxon>Croceitalea</taxon>
    </lineage>
</organism>
<dbReference type="Pfam" id="PF13778">
    <property type="entry name" value="DUF4174"/>
    <property type="match status" value="2"/>
</dbReference>
<keyword evidence="1" id="KW-0732">Signal</keyword>